<dbReference type="OrthoDB" id="8776238at2"/>
<evidence type="ECO:0000313" key="2">
    <source>
        <dbReference type="EMBL" id="OCX11637.1"/>
    </source>
</evidence>
<evidence type="ECO:0000313" key="3">
    <source>
        <dbReference type="Proteomes" id="UP000095143"/>
    </source>
</evidence>
<feature type="domain" description="DUF1266" evidence="1">
    <location>
        <begin position="101"/>
        <end position="206"/>
    </location>
</feature>
<dbReference type="EMBL" id="MDEN01000069">
    <property type="protein sequence ID" value="OCX11637.1"/>
    <property type="molecule type" value="Genomic_DNA"/>
</dbReference>
<gene>
    <name evidence="2" type="ORF">BBI10_26065</name>
</gene>
<evidence type="ECO:0000259" key="1">
    <source>
        <dbReference type="Pfam" id="PF06889"/>
    </source>
</evidence>
<dbReference type="Proteomes" id="UP000095143">
    <property type="component" value="Unassembled WGS sequence"/>
</dbReference>
<dbReference type="AlphaFoldDB" id="A0A1C2DA48"/>
<proteinExistence type="predicted"/>
<organism evidence="2 3">
    <name type="scientific">Pseudomonas graminis</name>
    <dbReference type="NCBI Taxonomy" id="158627"/>
    <lineage>
        <taxon>Bacteria</taxon>
        <taxon>Pseudomonadati</taxon>
        <taxon>Pseudomonadota</taxon>
        <taxon>Gammaproteobacteria</taxon>
        <taxon>Pseudomonadales</taxon>
        <taxon>Pseudomonadaceae</taxon>
        <taxon>Pseudomonas</taxon>
    </lineage>
</organism>
<reference evidence="2 3" key="1">
    <citation type="submission" date="2016-08" db="EMBL/GenBank/DDBJ databases">
        <title>Whole genome sequence of Pseudomonas graminis strain UASWS1507, a potential biological control agent for agriculture.</title>
        <authorList>
            <person name="Crovadore J."/>
            <person name="Calmin G."/>
            <person name="Chablais R."/>
            <person name="Cochard B."/>
            <person name="Lefort F."/>
        </authorList>
    </citation>
    <scope>NUCLEOTIDE SEQUENCE [LARGE SCALE GENOMIC DNA]</scope>
    <source>
        <strain evidence="2 3">UASWS1507</strain>
    </source>
</reference>
<dbReference type="InterPro" id="IPR009677">
    <property type="entry name" value="DUF1266"/>
</dbReference>
<sequence>MFLSIAAVVSGWLLWRVFRARGGASLFSPCKHWSLLLARPMADAMEIEGFYSPACDPFTEEAQTTVRAALLYQAGIRSNFDDEAVREHFSATLEQQWYSLDLQALTAEDEPRAAMAFACARVAFLIRCALLMRWLEPELAWRVLLLNAQRAQDCFDSWADFGSAYKLGREQWVATFRVDSLGEAFHEQHLRQLLAAGSGAWADIYWQTPAALNPVLAE</sequence>
<accession>A0A1C2DA48</accession>
<protein>
    <recommendedName>
        <fullName evidence="1">DUF1266 domain-containing protein</fullName>
    </recommendedName>
</protein>
<comment type="caution">
    <text evidence="2">The sequence shown here is derived from an EMBL/GenBank/DDBJ whole genome shotgun (WGS) entry which is preliminary data.</text>
</comment>
<name>A0A1C2DA48_9PSED</name>
<dbReference type="Pfam" id="PF06889">
    <property type="entry name" value="DUF1266"/>
    <property type="match status" value="1"/>
</dbReference>